<dbReference type="EMBL" id="HG739099">
    <property type="protein sequence ID" value="CDP04957.1"/>
    <property type="molecule type" value="Genomic_DNA"/>
</dbReference>
<dbReference type="GO" id="GO:0010087">
    <property type="term" value="P:phloem or xylem histogenesis"/>
    <property type="evidence" value="ECO:0007669"/>
    <property type="project" value="TreeGrafter"/>
</dbReference>
<evidence type="ECO:0000259" key="3">
    <source>
        <dbReference type="Pfam" id="PF05703"/>
    </source>
</evidence>
<dbReference type="InterPro" id="IPR008546">
    <property type="entry name" value="VAN3-bd-like_auxin_canal"/>
</dbReference>
<sequence length="397" mass="43956">MDTPESPISAMEFLCRPWSPSASNFLQLFPSSNLSFAQYDRARAEDHENQPAAALKHTPERNQVLVINEKFSRMNLNHVKGWPKGKSLSGFFRSCKEKKKDEIRCHTAKLHAALSLTELAAAIAGFATSTSTEAQNINRKGNGETRAIYEEMGGAVATAAALMTTVCAEAAESLGADRAQLASAVNSGLAISNPIDMMAVTATTSTCLRGAAILKSRTMADSLRIQGLLRACTEICIITPSGRREHKWVTIHSKPKQITLSFKKKYFGGTLSISKECMALFILFLILSLIYFLSSFSGYEGWKALNIKPNTFSFSRQAYLYRGSNGRRGILLPKFEDKQWHHQATIQRSDAIEHLDISHFQSPKDGTTPAISQLRSHQHRTIHDSVPRETKHKSISL</sequence>
<dbReference type="InParanoid" id="A0A068U9H8"/>
<dbReference type="PhylomeDB" id="A0A068U9H8"/>
<gene>
    <name evidence="4" type="ORF">GSCOC_T00019834001</name>
</gene>
<evidence type="ECO:0000256" key="1">
    <source>
        <dbReference type="SAM" id="MobiDB-lite"/>
    </source>
</evidence>
<proteinExistence type="predicted"/>
<dbReference type="AlphaFoldDB" id="A0A068U9H8"/>
<reference evidence="5" key="1">
    <citation type="journal article" date="2014" name="Science">
        <title>The coffee genome provides insight into the convergent evolution of caffeine biosynthesis.</title>
        <authorList>
            <person name="Denoeud F."/>
            <person name="Carretero-Paulet L."/>
            <person name="Dereeper A."/>
            <person name="Droc G."/>
            <person name="Guyot R."/>
            <person name="Pietrella M."/>
            <person name="Zheng C."/>
            <person name="Alberti A."/>
            <person name="Anthony F."/>
            <person name="Aprea G."/>
            <person name="Aury J.M."/>
            <person name="Bento P."/>
            <person name="Bernard M."/>
            <person name="Bocs S."/>
            <person name="Campa C."/>
            <person name="Cenci A."/>
            <person name="Combes M.C."/>
            <person name="Crouzillat D."/>
            <person name="Da Silva C."/>
            <person name="Daddiego L."/>
            <person name="De Bellis F."/>
            <person name="Dussert S."/>
            <person name="Garsmeur O."/>
            <person name="Gayraud T."/>
            <person name="Guignon V."/>
            <person name="Jahn K."/>
            <person name="Jamilloux V."/>
            <person name="Joet T."/>
            <person name="Labadie K."/>
            <person name="Lan T."/>
            <person name="Leclercq J."/>
            <person name="Lepelley M."/>
            <person name="Leroy T."/>
            <person name="Li L.T."/>
            <person name="Librado P."/>
            <person name="Lopez L."/>
            <person name="Munoz A."/>
            <person name="Noel B."/>
            <person name="Pallavicini A."/>
            <person name="Perrotta G."/>
            <person name="Poncet V."/>
            <person name="Pot D."/>
            <person name="Priyono X."/>
            <person name="Rigoreau M."/>
            <person name="Rouard M."/>
            <person name="Rozas J."/>
            <person name="Tranchant-Dubreuil C."/>
            <person name="VanBuren R."/>
            <person name="Zhang Q."/>
            <person name="Andrade A.C."/>
            <person name="Argout X."/>
            <person name="Bertrand B."/>
            <person name="de Kochko A."/>
            <person name="Graziosi G."/>
            <person name="Henry R.J."/>
            <person name="Jayarama X."/>
            <person name="Ming R."/>
            <person name="Nagai C."/>
            <person name="Rounsley S."/>
            <person name="Sankoff D."/>
            <person name="Giuliano G."/>
            <person name="Albert V.A."/>
            <person name="Wincker P."/>
            <person name="Lashermes P."/>
        </authorList>
    </citation>
    <scope>NUCLEOTIDE SEQUENCE [LARGE SCALE GENOMIC DNA]</scope>
    <source>
        <strain evidence="5">cv. DH200-94</strain>
    </source>
</reference>
<protein>
    <recommendedName>
        <fullName evidence="3">VAN3-binding protein-like auxin canalisation domain-containing protein</fullName>
    </recommendedName>
</protein>
<name>A0A068U9H8_COFCA</name>
<organism evidence="4 5">
    <name type="scientific">Coffea canephora</name>
    <name type="common">Robusta coffee</name>
    <dbReference type="NCBI Taxonomy" id="49390"/>
    <lineage>
        <taxon>Eukaryota</taxon>
        <taxon>Viridiplantae</taxon>
        <taxon>Streptophyta</taxon>
        <taxon>Embryophyta</taxon>
        <taxon>Tracheophyta</taxon>
        <taxon>Spermatophyta</taxon>
        <taxon>Magnoliopsida</taxon>
        <taxon>eudicotyledons</taxon>
        <taxon>Gunneridae</taxon>
        <taxon>Pentapetalae</taxon>
        <taxon>asterids</taxon>
        <taxon>lamiids</taxon>
        <taxon>Gentianales</taxon>
        <taxon>Rubiaceae</taxon>
        <taxon>Ixoroideae</taxon>
        <taxon>Gardenieae complex</taxon>
        <taxon>Bertiereae - Coffeeae clade</taxon>
        <taxon>Coffeeae</taxon>
        <taxon>Coffea</taxon>
    </lineage>
</organism>
<evidence type="ECO:0000313" key="5">
    <source>
        <dbReference type="Proteomes" id="UP000295252"/>
    </source>
</evidence>
<dbReference type="OMA" id="MQSSIWI"/>
<accession>A0A068U9H8</accession>
<dbReference type="GO" id="GO:0010305">
    <property type="term" value="P:leaf vascular tissue pattern formation"/>
    <property type="evidence" value="ECO:0007669"/>
    <property type="project" value="TreeGrafter"/>
</dbReference>
<dbReference type="STRING" id="49390.A0A068U9H8"/>
<dbReference type="Pfam" id="PF05703">
    <property type="entry name" value="Auxin_canalis"/>
    <property type="match status" value="1"/>
</dbReference>
<dbReference type="PANTHER" id="PTHR31351:SF30">
    <property type="entry name" value="VAN3-BINDING PROTEIN-LIKE"/>
    <property type="match status" value="1"/>
</dbReference>
<dbReference type="InterPro" id="IPR040269">
    <property type="entry name" value="VAB"/>
</dbReference>
<dbReference type="GO" id="GO:0009734">
    <property type="term" value="P:auxin-activated signaling pathway"/>
    <property type="evidence" value="ECO:0007669"/>
    <property type="project" value="TreeGrafter"/>
</dbReference>
<feature type="compositionally biased region" description="Polar residues" evidence="1">
    <location>
        <begin position="365"/>
        <end position="375"/>
    </location>
</feature>
<dbReference type="Proteomes" id="UP000295252">
    <property type="component" value="Chromosome IV"/>
</dbReference>
<dbReference type="Gramene" id="CDP04957">
    <property type="protein sequence ID" value="CDP04957"/>
    <property type="gene ID" value="GSCOC_T00019834001"/>
</dbReference>
<keyword evidence="2" id="KW-1133">Transmembrane helix</keyword>
<keyword evidence="5" id="KW-1185">Reference proteome</keyword>
<evidence type="ECO:0000313" key="4">
    <source>
        <dbReference type="EMBL" id="CDP04957.1"/>
    </source>
</evidence>
<keyword evidence="2" id="KW-0812">Transmembrane</keyword>
<keyword evidence="2" id="KW-0472">Membrane</keyword>
<feature type="region of interest" description="Disordered" evidence="1">
    <location>
        <begin position="365"/>
        <end position="397"/>
    </location>
</feature>
<evidence type="ECO:0000256" key="2">
    <source>
        <dbReference type="SAM" id="Phobius"/>
    </source>
</evidence>
<feature type="domain" description="VAN3-binding protein-like auxin canalisation" evidence="3">
    <location>
        <begin position="77"/>
        <end position="221"/>
    </location>
</feature>
<dbReference type="PANTHER" id="PTHR31351">
    <property type="entry name" value="EXPRESSED PROTEIN"/>
    <property type="match status" value="1"/>
</dbReference>
<dbReference type="OrthoDB" id="684573at2759"/>
<feature type="transmembrane region" description="Helical" evidence="2">
    <location>
        <begin position="278"/>
        <end position="299"/>
    </location>
</feature>